<dbReference type="SUPFAM" id="SSF49503">
    <property type="entry name" value="Cupredoxins"/>
    <property type="match status" value="2"/>
</dbReference>
<keyword evidence="8" id="KW-0677">Repeat</keyword>
<feature type="binding site" description="type 1 copper site" evidence="12">
    <location>
        <position position="179"/>
    </location>
    <ligand>
        <name>Cu cation</name>
        <dbReference type="ChEBI" id="CHEBI:23378"/>
        <label>1</label>
    </ligand>
</feature>
<dbReference type="NCBIfam" id="TIGR02376">
    <property type="entry name" value="Cu_nitrite_red"/>
    <property type="match status" value="1"/>
</dbReference>
<sequence length="370" mass="38887">MAGLREVNGPLTRRQALQRLGLAGAAVPLVASILAACGEQETAPASAASTPAAPSTSESVEGLNRLPLPAVAPPVGGRDPQLVKVELETLEVEALIDDGVAYTFWTFNGTVPGPMIRVRQGDTVELTLKNNPNNKTPHNIDLHAVTGPGGGAKYTVVNPGGSATIRFKALNPGVYVYHCAVPPIPMHISSGMYGLIVVEPPGGLPPVDREFYVMQGDFYLSGQRGQPGRHGFSLEKCLAEQPDYVVFNGSVGALAGERALQAKVGERVRIFFGNGGVNLTSSFHVIGEIFDRVALEAGSVWAENVQTTSVPPGGATIVEFTLEVPGDYVMVDHALGRLMKGASGVIHVEGPENPEVFEVVVPGVELHTGH</sequence>
<protein>
    <recommendedName>
        <fullName evidence="6">Copper-containing nitrite reductase</fullName>
        <ecNumber evidence="5">1.7.2.1</ecNumber>
    </recommendedName>
</protein>
<keyword evidence="9 15" id="KW-0560">Oxidoreductase</keyword>
<dbReference type="PROSITE" id="PS51318">
    <property type="entry name" value="TAT"/>
    <property type="match status" value="1"/>
</dbReference>
<dbReference type="GO" id="GO:0005507">
    <property type="term" value="F:copper ion binding"/>
    <property type="evidence" value="ECO:0007669"/>
    <property type="project" value="InterPro"/>
</dbReference>
<feature type="binding site" description="type 1 copper site" evidence="12">
    <location>
        <position position="178"/>
    </location>
    <ligand>
        <name>Cu cation</name>
        <dbReference type="ChEBI" id="CHEBI:23378"/>
        <label>1</label>
    </ligand>
</feature>
<dbReference type="CDD" id="cd11020">
    <property type="entry name" value="CuRO_1_CuNIR"/>
    <property type="match status" value="1"/>
</dbReference>
<reference evidence="15" key="1">
    <citation type="journal article" date="2020" name="mSystems">
        <title>Genome- and Community-Level Interaction Insights into Carbon Utilization and Element Cycling Functions of Hydrothermarchaeota in Hydrothermal Sediment.</title>
        <authorList>
            <person name="Zhou Z."/>
            <person name="Liu Y."/>
            <person name="Xu W."/>
            <person name="Pan J."/>
            <person name="Luo Z.H."/>
            <person name="Li M."/>
        </authorList>
    </citation>
    <scope>NUCLEOTIDE SEQUENCE [LARGE SCALE GENOMIC DNA]</scope>
    <source>
        <strain evidence="15">SpSt-192</strain>
    </source>
</reference>
<evidence type="ECO:0000259" key="14">
    <source>
        <dbReference type="Pfam" id="PF07732"/>
    </source>
</evidence>
<feature type="binding site" description="type 1 copper site" evidence="12">
    <location>
        <position position="187"/>
    </location>
    <ligand>
        <name>Cu cation</name>
        <dbReference type="ChEBI" id="CHEBI:23378"/>
        <label>1</label>
    </ligand>
</feature>
<evidence type="ECO:0000256" key="11">
    <source>
        <dbReference type="ARBA" id="ARBA00049340"/>
    </source>
</evidence>
<gene>
    <name evidence="15" type="primary">nirK</name>
    <name evidence="15" type="ORF">ENP13_03145</name>
</gene>
<comment type="similarity">
    <text evidence="3">Belongs to the multicopper oxidase family.</text>
</comment>
<dbReference type="Gene3D" id="2.60.40.420">
    <property type="entry name" value="Cupredoxins - blue copper proteins"/>
    <property type="match status" value="2"/>
</dbReference>
<evidence type="ECO:0000256" key="6">
    <source>
        <dbReference type="ARBA" id="ARBA00017290"/>
    </source>
</evidence>
<evidence type="ECO:0000256" key="3">
    <source>
        <dbReference type="ARBA" id="ARBA00010609"/>
    </source>
</evidence>
<feature type="binding site" description="type 2 copper site" evidence="12">
    <location>
        <position position="138"/>
    </location>
    <ligand>
        <name>Cu cation</name>
        <dbReference type="ChEBI" id="CHEBI:23378"/>
        <label>2</label>
    </ligand>
</feature>
<dbReference type="PANTHER" id="PTHR11709">
    <property type="entry name" value="MULTI-COPPER OXIDASE"/>
    <property type="match status" value="1"/>
</dbReference>
<evidence type="ECO:0000256" key="9">
    <source>
        <dbReference type="ARBA" id="ARBA00023002"/>
    </source>
</evidence>
<proteinExistence type="inferred from homology"/>
<evidence type="ECO:0000313" key="15">
    <source>
        <dbReference type="EMBL" id="HEX70222.1"/>
    </source>
</evidence>
<dbReference type="InterPro" id="IPR011706">
    <property type="entry name" value="Cu-oxidase_C"/>
</dbReference>
<dbReference type="Pfam" id="PF07731">
    <property type="entry name" value="Cu-oxidase_2"/>
    <property type="match status" value="1"/>
</dbReference>
<dbReference type="PANTHER" id="PTHR11709:SF394">
    <property type="entry name" value="FI03373P-RELATED"/>
    <property type="match status" value="1"/>
</dbReference>
<dbReference type="PRINTS" id="PR00695">
    <property type="entry name" value="CUNO2RDTASE"/>
</dbReference>
<feature type="domain" description="Plastocyanin-like" evidence="13">
    <location>
        <begin position="247"/>
        <end position="348"/>
    </location>
</feature>
<dbReference type="EMBL" id="DSID01000245">
    <property type="protein sequence ID" value="HEX70222.1"/>
    <property type="molecule type" value="Genomic_DNA"/>
</dbReference>
<feature type="binding site" description="type 1 copper site" evidence="12">
    <location>
        <position position="192"/>
    </location>
    <ligand>
        <name>Cu cation</name>
        <dbReference type="ChEBI" id="CHEBI:23378"/>
        <label>1</label>
    </ligand>
</feature>
<keyword evidence="7 12" id="KW-0479">Metal-binding</keyword>
<organism evidence="15">
    <name type="scientific">Thermorudis sp</name>
    <dbReference type="NCBI Taxonomy" id="1969470"/>
    <lineage>
        <taxon>Bacteria</taxon>
        <taxon>Pseudomonadati</taxon>
        <taxon>Thermomicrobiota</taxon>
        <taxon>Thermomicrobia</taxon>
        <taxon>Thermomicrobia incertae sedis</taxon>
        <taxon>Thermorudis</taxon>
    </lineage>
</organism>
<feature type="binding site" description="type 1 copper site" evidence="12">
    <location>
        <position position="143"/>
    </location>
    <ligand>
        <name>Cu cation</name>
        <dbReference type="ChEBI" id="CHEBI:23378"/>
        <label>1</label>
    </ligand>
</feature>
<evidence type="ECO:0000256" key="8">
    <source>
        <dbReference type="ARBA" id="ARBA00022737"/>
    </source>
</evidence>
<comment type="caution">
    <text evidence="15">The sequence shown here is derived from an EMBL/GenBank/DDBJ whole genome shotgun (WGS) entry which is preliminary data.</text>
</comment>
<dbReference type="AlphaFoldDB" id="A0A7C3AR95"/>
<feature type="binding site" description="type 1 copper site" evidence="12">
    <location>
        <position position="333"/>
    </location>
    <ligand>
        <name>Cu cation</name>
        <dbReference type="ChEBI" id="CHEBI:23378"/>
        <label>1</label>
    </ligand>
</feature>
<dbReference type="InterPro" id="IPR011707">
    <property type="entry name" value="Cu-oxidase-like_N"/>
</dbReference>
<dbReference type="FunFam" id="2.60.40.420:FF:000093">
    <property type="entry name" value="Copper-containing nitrite reductase"/>
    <property type="match status" value="1"/>
</dbReference>
<dbReference type="EC" id="1.7.2.1" evidence="5"/>
<accession>A0A7C3AR95</accession>
<comment type="catalytic activity">
    <reaction evidence="11">
        <text>nitric oxide + Fe(III)-[cytochrome c] + H2O = Fe(II)-[cytochrome c] + nitrite + 2 H(+)</text>
        <dbReference type="Rhea" id="RHEA:15233"/>
        <dbReference type="Rhea" id="RHEA-COMP:10350"/>
        <dbReference type="Rhea" id="RHEA-COMP:14399"/>
        <dbReference type="ChEBI" id="CHEBI:15377"/>
        <dbReference type="ChEBI" id="CHEBI:15378"/>
        <dbReference type="ChEBI" id="CHEBI:16301"/>
        <dbReference type="ChEBI" id="CHEBI:16480"/>
        <dbReference type="ChEBI" id="CHEBI:29033"/>
        <dbReference type="ChEBI" id="CHEBI:29034"/>
        <dbReference type="EC" id="1.7.2.1"/>
    </reaction>
</comment>
<evidence type="ECO:0000256" key="5">
    <source>
        <dbReference type="ARBA" id="ARBA00011882"/>
    </source>
</evidence>
<comment type="cofactor">
    <cofactor evidence="2 12">
        <name>Cu(2+)</name>
        <dbReference type="ChEBI" id="CHEBI:29036"/>
    </cofactor>
</comment>
<keyword evidence="10 12" id="KW-0186">Copper</keyword>
<dbReference type="Pfam" id="PF07732">
    <property type="entry name" value="Cu-oxidase_3"/>
    <property type="match status" value="1"/>
</dbReference>
<dbReference type="GO" id="GO:0050421">
    <property type="term" value="F:nitrite reductase (NO-forming) activity"/>
    <property type="evidence" value="ECO:0007669"/>
    <property type="project" value="UniProtKB-EC"/>
</dbReference>
<evidence type="ECO:0000256" key="7">
    <source>
        <dbReference type="ARBA" id="ARBA00022723"/>
    </source>
</evidence>
<dbReference type="InterPro" id="IPR008972">
    <property type="entry name" value="Cupredoxin"/>
</dbReference>
<comment type="subunit">
    <text evidence="4">Homotrimer.</text>
</comment>
<dbReference type="CDD" id="cd04208">
    <property type="entry name" value="CuRO_2_CuNIR"/>
    <property type="match status" value="1"/>
</dbReference>
<comment type="cofactor">
    <cofactor evidence="1 12">
        <name>Cu(+)</name>
        <dbReference type="ChEBI" id="CHEBI:49552"/>
    </cofactor>
</comment>
<name>A0A7C3AR95_9BACT</name>
<dbReference type="InterPro" id="IPR006311">
    <property type="entry name" value="TAT_signal"/>
</dbReference>
<feature type="domain" description="Plastocyanin-like" evidence="14">
    <location>
        <begin position="94"/>
        <end position="201"/>
    </location>
</feature>
<evidence type="ECO:0000256" key="4">
    <source>
        <dbReference type="ARBA" id="ARBA00011233"/>
    </source>
</evidence>
<evidence type="ECO:0000256" key="10">
    <source>
        <dbReference type="ARBA" id="ARBA00023008"/>
    </source>
</evidence>
<evidence type="ECO:0000256" key="12">
    <source>
        <dbReference type="PIRSR" id="PIRSR601287-1"/>
    </source>
</evidence>
<evidence type="ECO:0000256" key="2">
    <source>
        <dbReference type="ARBA" id="ARBA00001973"/>
    </source>
</evidence>
<dbReference type="InterPro" id="IPR045087">
    <property type="entry name" value="Cu-oxidase_fam"/>
</dbReference>
<dbReference type="InterPro" id="IPR001287">
    <property type="entry name" value="NO2-reductase_Cu"/>
</dbReference>
<evidence type="ECO:0000259" key="13">
    <source>
        <dbReference type="Pfam" id="PF07731"/>
    </source>
</evidence>
<evidence type="ECO:0000256" key="1">
    <source>
        <dbReference type="ARBA" id="ARBA00001960"/>
    </source>
</evidence>